<dbReference type="PANTHER" id="PTHR43689:SF8">
    <property type="entry name" value="ALPHA_BETA-HYDROLASES SUPERFAMILY PROTEIN"/>
    <property type="match status" value="1"/>
</dbReference>
<protein>
    <submittedName>
        <fullName evidence="2">Alpha/beta hydrolase</fullName>
    </submittedName>
</protein>
<organism evidence="2 3">
    <name type="scientific">Pseudomonas putida</name>
    <name type="common">Arthrobacter siderocapsulatus</name>
    <dbReference type="NCBI Taxonomy" id="303"/>
    <lineage>
        <taxon>Bacteria</taxon>
        <taxon>Pseudomonadati</taxon>
        <taxon>Pseudomonadota</taxon>
        <taxon>Gammaproteobacteria</taxon>
        <taxon>Pseudomonadales</taxon>
        <taxon>Pseudomonadaceae</taxon>
        <taxon>Pseudomonas</taxon>
    </lineage>
</organism>
<dbReference type="SUPFAM" id="SSF53474">
    <property type="entry name" value="alpha/beta-Hydrolases"/>
    <property type="match status" value="1"/>
</dbReference>
<dbReference type="InterPro" id="IPR029058">
    <property type="entry name" value="AB_hydrolase_fold"/>
</dbReference>
<reference evidence="2" key="1">
    <citation type="submission" date="2023-03" db="EMBL/GenBank/DDBJ databases">
        <title>Draft assemblies of triclosan tolerant bacteria isolated from returned activated sludge.</title>
        <authorList>
            <person name="Van Hamelsveld S."/>
        </authorList>
    </citation>
    <scope>NUCLEOTIDE SEQUENCE</scope>
    <source>
        <strain evidence="2">GW210012_S60</strain>
    </source>
</reference>
<evidence type="ECO:0000313" key="2">
    <source>
        <dbReference type="EMBL" id="MDF3871547.1"/>
    </source>
</evidence>
<name>A0AAW6PS12_PSEPU</name>
<accession>A0AAW6PS12</accession>
<feature type="domain" description="AB hydrolase-1" evidence="1">
    <location>
        <begin position="33"/>
        <end position="253"/>
    </location>
</feature>
<sequence>MTDIAKQSHRIETPRGHLYAECWSPRKSRGVPIVLLHDSLGCVELWRDFPLRLAQSCGREVIAYDRLGFGRSSACLVNLTPSFIEDEAHGDFQAVREYFQLSQFVVFGHSVGGGMAVGCAAAHPQACHGLITESAQAAVDNAILDGIRSAARRFALPGQMERLQQYHGKKAEWVLRSWVDTWLSEEFRQWNLDRQLAQVQCSALVLHGDRDEYGTRHHPERLCAGISRAPTLHMLENCGHLPHREYPDQVLAATSVFLAKSAGHLY</sequence>
<dbReference type="Pfam" id="PF12697">
    <property type="entry name" value="Abhydrolase_6"/>
    <property type="match status" value="1"/>
</dbReference>
<keyword evidence="2" id="KW-0378">Hydrolase</keyword>
<dbReference type="GO" id="GO:0016787">
    <property type="term" value="F:hydrolase activity"/>
    <property type="evidence" value="ECO:0007669"/>
    <property type="project" value="UniProtKB-KW"/>
</dbReference>
<proteinExistence type="predicted"/>
<dbReference type="InterPro" id="IPR000073">
    <property type="entry name" value="AB_hydrolase_1"/>
</dbReference>
<gene>
    <name evidence="2" type="ORF">P3W50_13820</name>
</gene>
<dbReference type="Proteomes" id="UP001217741">
    <property type="component" value="Unassembled WGS sequence"/>
</dbReference>
<evidence type="ECO:0000259" key="1">
    <source>
        <dbReference type="Pfam" id="PF12697"/>
    </source>
</evidence>
<evidence type="ECO:0000313" key="3">
    <source>
        <dbReference type="Proteomes" id="UP001217741"/>
    </source>
</evidence>
<dbReference type="AlphaFoldDB" id="A0AAW6PS12"/>
<comment type="caution">
    <text evidence="2">The sequence shown here is derived from an EMBL/GenBank/DDBJ whole genome shotgun (WGS) entry which is preliminary data.</text>
</comment>
<dbReference type="Gene3D" id="3.40.50.1820">
    <property type="entry name" value="alpha/beta hydrolase"/>
    <property type="match status" value="1"/>
</dbReference>
<dbReference type="PANTHER" id="PTHR43689">
    <property type="entry name" value="HYDROLASE"/>
    <property type="match status" value="1"/>
</dbReference>
<dbReference type="EMBL" id="JARJLO010000207">
    <property type="protein sequence ID" value="MDF3871547.1"/>
    <property type="molecule type" value="Genomic_DNA"/>
</dbReference>
<dbReference type="RefSeq" id="WP_009684893.1">
    <property type="nucleotide sequence ID" value="NZ_BQII01000006.1"/>
</dbReference>